<reference evidence="3" key="1">
    <citation type="submission" date="2018-05" db="EMBL/GenBank/DDBJ databases">
        <authorList>
            <person name="Li X."/>
        </authorList>
    </citation>
    <scope>NUCLEOTIDE SEQUENCE [LARGE SCALE GENOMIC DNA]</scope>
    <source>
        <strain evidence="3">HKS-05</strain>
    </source>
</reference>
<protein>
    <submittedName>
        <fullName evidence="2">Uncharacterized protein</fullName>
    </submittedName>
</protein>
<dbReference type="AlphaFoldDB" id="A0A328B039"/>
<gene>
    <name evidence="2" type="ORF">DJ021_10745</name>
</gene>
<feature type="region of interest" description="Disordered" evidence="1">
    <location>
        <begin position="238"/>
        <end position="260"/>
    </location>
</feature>
<keyword evidence="3" id="KW-1185">Reference proteome</keyword>
<sequence>MKKRIHQPWLATAVVGLAAGVSLLAGGSWAQTAHYPAGSPKLPSFSSLPDWSGIWERDGDNVWDNRIPVGVPQDPPYNADYQKRLDDARKAAGPRAGRYGPGGPMQTMPGMMNMLFPMDIQISPVQVTIMSENGSPRRIYTDGRAVEADDTLPTSTGHSVGRWVGKELLVDTCCIRKDTRLPGGGPHSDALRIKERFYLRDHKTLVDEITVEDPKAFAKPWTTEKIWYRRPDWESVEYNRDENNREAAGNNGIVEPDAPK</sequence>
<dbReference type="Proteomes" id="UP000249842">
    <property type="component" value="Unassembled WGS sequence"/>
</dbReference>
<name>A0A328B039_9CAUL</name>
<proteinExistence type="predicted"/>
<accession>A0A328B039</accession>
<organism evidence="2 3">
    <name type="scientific">Phenylobacterium hankyongense</name>
    <dbReference type="NCBI Taxonomy" id="1813876"/>
    <lineage>
        <taxon>Bacteria</taxon>
        <taxon>Pseudomonadati</taxon>
        <taxon>Pseudomonadota</taxon>
        <taxon>Alphaproteobacteria</taxon>
        <taxon>Caulobacterales</taxon>
        <taxon>Caulobacteraceae</taxon>
        <taxon>Phenylobacterium</taxon>
    </lineage>
</organism>
<dbReference type="OrthoDB" id="7054794at2"/>
<evidence type="ECO:0000256" key="1">
    <source>
        <dbReference type="SAM" id="MobiDB-lite"/>
    </source>
</evidence>
<evidence type="ECO:0000313" key="2">
    <source>
        <dbReference type="EMBL" id="RAK60247.1"/>
    </source>
</evidence>
<dbReference type="EMBL" id="QFYP01000001">
    <property type="protein sequence ID" value="RAK60247.1"/>
    <property type="molecule type" value="Genomic_DNA"/>
</dbReference>
<evidence type="ECO:0000313" key="3">
    <source>
        <dbReference type="Proteomes" id="UP000249842"/>
    </source>
</evidence>
<dbReference type="RefSeq" id="WP_111457540.1">
    <property type="nucleotide sequence ID" value="NZ_QFYP01000001.1"/>
</dbReference>
<comment type="caution">
    <text evidence="2">The sequence shown here is derived from an EMBL/GenBank/DDBJ whole genome shotgun (WGS) entry which is preliminary data.</text>
</comment>